<dbReference type="RefSeq" id="XP_018009305.1">
    <property type="nucleotide sequence ID" value="XM_018153816.2"/>
</dbReference>
<feature type="compositionally biased region" description="Low complexity" evidence="21">
    <location>
        <begin position="991"/>
        <end position="1017"/>
    </location>
</feature>
<dbReference type="GO" id="GO:0006606">
    <property type="term" value="P:protein import into nucleus"/>
    <property type="evidence" value="ECO:0007669"/>
    <property type="project" value="TreeGrafter"/>
</dbReference>
<feature type="domain" description="RanBP2-type" evidence="22">
    <location>
        <begin position="1031"/>
        <end position="1060"/>
    </location>
</feature>
<evidence type="ECO:0000256" key="19">
    <source>
        <dbReference type="ARBA" id="ARBA00079437"/>
    </source>
</evidence>
<dbReference type="GO" id="GO:0005643">
    <property type="term" value="C:nuclear pore"/>
    <property type="evidence" value="ECO:0007669"/>
    <property type="project" value="UniProtKB-SubCell"/>
</dbReference>
<evidence type="ECO:0000256" key="17">
    <source>
        <dbReference type="ARBA" id="ARBA00068609"/>
    </source>
</evidence>
<feature type="compositionally biased region" description="Polar residues" evidence="21">
    <location>
        <begin position="172"/>
        <end position="182"/>
    </location>
</feature>
<evidence type="ECO:0000313" key="24">
    <source>
        <dbReference type="RefSeq" id="XP_018009305.1"/>
    </source>
</evidence>
<dbReference type="PANTHER" id="PTHR23193">
    <property type="entry name" value="NUCLEAR PORE COMPLEX PROTEIN NUP"/>
    <property type="match status" value="1"/>
</dbReference>
<dbReference type="InterPro" id="IPR001876">
    <property type="entry name" value="Znf_RanBP2"/>
</dbReference>
<name>A0A8B7N6Q6_HYAAZ</name>
<keyword evidence="13" id="KW-0906">Nuclear pore complex</keyword>
<feature type="region of interest" description="Disordered" evidence="21">
    <location>
        <begin position="139"/>
        <end position="182"/>
    </location>
</feature>
<comment type="similarity">
    <text evidence="16">Belongs to the NUP153 family.</text>
</comment>
<feature type="compositionally biased region" description="Polar residues" evidence="21">
    <location>
        <begin position="139"/>
        <end position="160"/>
    </location>
</feature>
<keyword evidence="6" id="KW-0677">Repeat</keyword>
<evidence type="ECO:0000256" key="14">
    <source>
        <dbReference type="ARBA" id="ARBA00023136"/>
    </source>
</evidence>
<keyword evidence="12" id="KW-0238">DNA-binding</keyword>
<feature type="compositionally biased region" description="Polar residues" evidence="21">
    <location>
        <begin position="1223"/>
        <end position="1232"/>
    </location>
</feature>
<dbReference type="SMART" id="SM00547">
    <property type="entry name" value="ZnF_RBZ"/>
    <property type="match status" value="4"/>
</dbReference>
<feature type="compositionally biased region" description="Low complexity" evidence="21">
    <location>
        <begin position="506"/>
        <end position="529"/>
    </location>
</feature>
<dbReference type="GO" id="GO:0006405">
    <property type="term" value="P:RNA export from nucleus"/>
    <property type="evidence" value="ECO:0007669"/>
    <property type="project" value="TreeGrafter"/>
</dbReference>
<keyword evidence="8" id="KW-0509">mRNA transport</keyword>
<dbReference type="InterPro" id="IPR026054">
    <property type="entry name" value="Nucleoporin"/>
</dbReference>
<feature type="region of interest" description="Disordered" evidence="21">
    <location>
        <begin position="613"/>
        <end position="638"/>
    </location>
</feature>
<dbReference type="FunFam" id="4.10.1060.10:FF:000001">
    <property type="entry name" value="Nuclear pore complex protein Nup153"/>
    <property type="match status" value="2"/>
</dbReference>
<dbReference type="GO" id="GO:0017056">
    <property type="term" value="F:structural constituent of nuclear pore"/>
    <property type="evidence" value="ECO:0007669"/>
    <property type="project" value="TreeGrafter"/>
</dbReference>
<comment type="subcellular location">
    <subcellularLocation>
        <location evidence="2">Nucleus membrane</location>
    </subcellularLocation>
    <subcellularLocation>
        <location evidence="3">Nucleus</location>
        <location evidence="3">Nuclear pore complex</location>
    </subcellularLocation>
</comment>
<accession>A0A8B7N6Q6</accession>
<evidence type="ECO:0000256" key="20">
    <source>
        <dbReference type="PROSITE-ProRule" id="PRU00322"/>
    </source>
</evidence>
<evidence type="ECO:0000256" key="6">
    <source>
        <dbReference type="ARBA" id="ARBA00022737"/>
    </source>
</evidence>
<dbReference type="GO" id="GO:0008270">
    <property type="term" value="F:zinc ion binding"/>
    <property type="evidence" value="ECO:0007669"/>
    <property type="project" value="UniProtKB-KW"/>
</dbReference>
<dbReference type="KEGG" id="hazt:108666877"/>
<feature type="region of interest" description="Disordered" evidence="21">
    <location>
        <begin position="24"/>
        <end position="58"/>
    </location>
</feature>
<evidence type="ECO:0000256" key="21">
    <source>
        <dbReference type="SAM" id="MobiDB-lite"/>
    </source>
</evidence>
<gene>
    <name evidence="24" type="primary">LOC108666877</name>
</gene>
<feature type="region of interest" description="Disordered" evidence="21">
    <location>
        <begin position="201"/>
        <end position="234"/>
    </location>
</feature>
<evidence type="ECO:0000256" key="2">
    <source>
        <dbReference type="ARBA" id="ARBA00004126"/>
    </source>
</evidence>
<evidence type="ECO:0000256" key="10">
    <source>
        <dbReference type="ARBA" id="ARBA00022927"/>
    </source>
</evidence>
<feature type="domain" description="RanBP2-type" evidence="22">
    <location>
        <begin position="849"/>
        <end position="879"/>
    </location>
</feature>
<feature type="compositionally biased region" description="Polar residues" evidence="21">
    <location>
        <begin position="1334"/>
        <end position="1346"/>
    </location>
</feature>
<reference evidence="24" key="1">
    <citation type="submission" date="2025-08" db="UniProtKB">
        <authorList>
            <consortium name="RefSeq"/>
        </authorList>
    </citation>
    <scope>IDENTIFICATION</scope>
    <source>
        <tissue evidence="24">Whole organism</tissue>
    </source>
</reference>
<feature type="region of interest" description="Disordered" evidence="21">
    <location>
        <begin position="1513"/>
        <end position="1544"/>
    </location>
</feature>
<dbReference type="PROSITE" id="PS01358">
    <property type="entry name" value="ZF_RANBP2_1"/>
    <property type="match status" value="4"/>
</dbReference>
<keyword evidence="4" id="KW-0813">Transport</keyword>
<keyword evidence="7 20" id="KW-0863">Zinc-finger</keyword>
<dbReference type="GO" id="GO:0003677">
    <property type="term" value="F:DNA binding"/>
    <property type="evidence" value="ECO:0007669"/>
    <property type="project" value="UniProtKB-KW"/>
</dbReference>
<proteinExistence type="inferred from homology"/>
<evidence type="ECO:0000256" key="13">
    <source>
        <dbReference type="ARBA" id="ARBA00023132"/>
    </source>
</evidence>
<feature type="compositionally biased region" description="Low complexity" evidence="21">
    <location>
        <begin position="742"/>
        <end position="756"/>
    </location>
</feature>
<dbReference type="FunFam" id="4.10.1060.10:FF:000003">
    <property type="entry name" value="E3 SUMO-protein ligase RanBP2"/>
    <property type="match status" value="1"/>
</dbReference>
<dbReference type="Proteomes" id="UP000694843">
    <property type="component" value="Unplaced"/>
</dbReference>
<feature type="compositionally biased region" description="Basic and acidic residues" evidence="21">
    <location>
        <begin position="651"/>
        <end position="672"/>
    </location>
</feature>
<comment type="cofactor">
    <cofactor evidence="1">
        <name>Zn(2+)</name>
        <dbReference type="ChEBI" id="CHEBI:29105"/>
    </cofactor>
</comment>
<protein>
    <recommendedName>
        <fullName evidence="17">Nuclear pore complex protein Nup153</fullName>
    </recommendedName>
    <alternativeName>
        <fullName evidence="19">153 kDa nucleoporin</fullName>
    </alternativeName>
    <alternativeName>
        <fullName evidence="18">Nucleoporin Nup153</fullName>
    </alternativeName>
</protein>
<dbReference type="GO" id="GO:0031965">
    <property type="term" value="C:nuclear membrane"/>
    <property type="evidence" value="ECO:0007669"/>
    <property type="project" value="UniProtKB-SubCell"/>
</dbReference>
<feature type="compositionally biased region" description="Basic and acidic residues" evidence="21">
    <location>
        <begin position="24"/>
        <end position="34"/>
    </location>
</feature>
<dbReference type="Pfam" id="PF00641">
    <property type="entry name" value="Zn_ribbon_RanBP"/>
    <property type="match status" value="4"/>
</dbReference>
<evidence type="ECO:0000256" key="3">
    <source>
        <dbReference type="ARBA" id="ARBA00004567"/>
    </source>
</evidence>
<feature type="compositionally biased region" description="Basic residues" evidence="21">
    <location>
        <begin position="1533"/>
        <end position="1544"/>
    </location>
</feature>
<feature type="region of interest" description="Disordered" evidence="21">
    <location>
        <begin position="650"/>
        <end position="672"/>
    </location>
</feature>
<evidence type="ECO:0000313" key="23">
    <source>
        <dbReference type="Proteomes" id="UP000694843"/>
    </source>
</evidence>
<feature type="region of interest" description="Disordered" evidence="21">
    <location>
        <begin position="386"/>
        <end position="415"/>
    </location>
</feature>
<feature type="region of interest" description="Disordered" evidence="21">
    <location>
        <begin position="506"/>
        <end position="583"/>
    </location>
</feature>
<evidence type="ECO:0000256" key="11">
    <source>
        <dbReference type="ARBA" id="ARBA00023010"/>
    </source>
</evidence>
<evidence type="ECO:0000256" key="4">
    <source>
        <dbReference type="ARBA" id="ARBA00022448"/>
    </source>
</evidence>
<evidence type="ECO:0000256" key="18">
    <source>
        <dbReference type="ARBA" id="ARBA00078197"/>
    </source>
</evidence>
<organism evidence="23 24">
    <name type="scientific">Hyalella azteca</name>
    <name type="common">Amphipod</name>
    <dbReference type="NCBI Taxonomy" id="294128"/>
    <lineage>
        <taxon>Eukaryota</taxon>
        <taxon>Metazoa</taxon>
        <taxon>Ecdysozoa</taxon>
        <taxon>Arthropoda</taxon>
        <taxon>Crustacea</taxon>
        <taxon>Multicrustacea</taxon>
        <taxon>Malacostraca</taxon>
        <taxon>Eumalacostraca</taxon>
        <taxon>Peracarida</taxon>
        <taxon>Amphipoda</taxon>
        <taxon>Senticaudata</taxon>
        <taxon>Talitrida</taxon>
        <taxon>Talitroidea</taxon>
        <taxon>Hyalellidae</taxon>
        <taxon>Hyalella</taxon>
    </lineage>
</organism>
<evidence type="ECO:0000256" key="5">
    <source>
        <dbReference type="ARBA" id="ARBA00022723"/>
    </source>
</evidence>
<feature type="domain" description="RanBP2-type" evidence="22">
    <location>
        <begin position="789"/>
        <end position="818"/>
    </location>
</feature>
<dbReference type="SUPFAM" id="SSF90209">
    <property type="entry name" value="Ran binding protein zinc finger-like"/>
    <property type="match status" value="3"/>
</dbReference>
<evidence type="ECO:0000256" key="7">
    <source>
        <dbReference type="ARBA" id="ARBA00022771"/>
    </source>
</evidence>
<feature type="region of interest" description="Disordered" evidence="21">
    <location>
        <begin position="1320"/>
        <end position="1346"/>
    </location>
</feature>
<evidence type="ECO:0000256" key="12">
    <source>
        <dbReference type="ARBA" id="ARBA00023125"/>
    </source>
</evidence>
<dbReference type="GeneID" id="108666877"/>
<keyword evidence="11" id="KW-0811">Translocation</keyword>
<keyword evidence="15" id="KW-0539">Nucleus</keyword>
<keyword evidence="10" id="KW-0653">Protein transport</keyword>
<feature type="compositionally biased region" description="Low complexity" evidence="21">
    <location>
        <begin position="284"/>
        <end position="295"/>
    </location>
</feature>
<dbReference type="GO" id="GO:0008139">
    <property type="term" value="F:nuclear localization sequence binding"/>
    <property type="evidence" value="ECO:0007669"/>
    <property type="project" value="TreeGrafter"/>
</dbReference>
<feature type="compositionally biased region" description="Low complexity" evidence="21">
    <location>
        <begin position="1201"/>
        <end position="1219"/>
    </location>
</feature>
<sequence length="1544" mass="159102">MRRVTDSVSGLLGSSWVPGFLRADETREEQESHNNHLPGPSHNSRPGSSPQQPSPTRTKHLIYPEEAGNEELHENSTATNLLPAVTSSATNNNHRLSLLSASAANSVASCSAPADRNAEGDHALGSRLYFESSVKNWRQNSNNRMGSSPRTCPSSTSNMSPVAGPSSARDVFSSSRQMTEEQQCSVADSLPHDNLAVQDQLTPASSCSSSASRLTNTGGRLAEPSASGRLSAAMSASKRPRFSLAAYSAAASPPGNKSILSDGSFRSSPFYPGRTTFGGAASYRRTPTPLTPTRTSVASPRVVNDGGLSEAAQKILSCLNAMSTPLTDAKRMATPAASPYASYLTSPYTAAFHKHRPHQRCPPTSSLSTPLKVGVQSNLSQYIVASPASGTTSRGASGGGGSSSRMPEAVPVSASDDHSVLSPIAALHPSSEEPSIFSVAAASSAPRSPAMKAKNVPAVSMVNPTSNCSGVNPLLRPSEPATFGSASTLGPSTSVAFSFVSSTPMPSASAAPSTSSSSESSSLTRVGSSITSWPHMNEEHQSSVSVNASYGGGKMKSTSYKPRRTRLSEEELKLAPPQSPPVLPNATLPKVSFSVPISLSSIFKPPVESIQAPQRSIASQAQSSATRTPPSSAQSLASSNLRGFEFSVPEVLHDSDSKPKDNSKDLTADESTSKFNEDSTSLLFNFSAPFPVATDQISKDNFIVPKSSLVPKLKTLSPVKFSAPEVARELVSKSGGLVEFLSKSSGKSPESSITSKDAFSATGKEDGSSSELRNSSNLLTGFGERFKAATGSWECDSCLLRNESSSNKCIACESAKPGSKISQASSASSIPSTKLSVSTASDFGNAFKKAASDWECNTCLVVNKENVSQCVACQSAKPECSNAATSGSSSMAFGSASSSTTSVGFSFGVPPASTTSSSLNPTFSFGSKLSSASAVSSPSTNFNFGIAPSSSSAVSSSSFSFGITPSSSVSSSSTSTTVMSSNTSISSFTFGSTSTQSIPTTSTSVAEQATSSTKKTTVSAPLTNTWGSKRAPGDWDCMTCLLQNASSADCCVACKAVKPGQSSSSALSSSSPPASVASLPSLPVSGFGNKFKKSAGDWECNACLVKNESTSGQCIACSAPKPNSTGLVKSSLGGTYKFGAGKTQSDSSGFQFGVKLSEASMMSSTESTKPNVTPSFSFGTSSSVFGGSSTGTFGGNTPVNTSSPFSSASTSTAPETPKPVFSFGTSGASNGSVDGPPAMLKFLSSPNENNTLKTKPFQNSFSSPITENKPSNTFNFSKAADNAEIPTKSDSNLFSFGAPANKSHSFGGTSIMPSKELKFEGSQSDPNGRGAMHLNSTSPGLISGEQINSNNKRALNSDDAEPPNKVSNVAFSKNNGFADSSPMFTFGKPPSATPNIQFETKSIPTFGNATTCFGGSAPTGGLFSSVNNNNNNVADGLKSASGGDSVFAFGQPPEKKASTGFNFGQATTPAPTFNFAATPPTFQFGQDASAKPAVGTPVNNGVFQFGSSAASVTPSFGMSSSNPFSQQPPPGRSFKKAIRRTKKP</sequence>
<feature type="region of interest" description="Disordered" evidence="21">
    <location>
        <begin position="276"/>
        <end position="302"/>
    </location>
</feature>
<evidence type="ECO:0000256" key="15">
    <source>
        <dbReference type="ARBA" id="ARBA00023242"/>
    </source>
</evidence>
<dbReference type="Gene3D" id="4.10.1060.10">
    <property type="entry name" value="Zinc finger, RanBP2-type"/>
    <property type="match status" value="4"/>
</dbReference>
<feature type="domain" description="RanBP2-type" evidence="22">
    <location>
        <begin position="1094"/>
        <end position="1123"/>
    </location>
</feature>
<feature type="compositionally biased region" description="Low complexity" evidence="21">
    <location>
        <begin position="44"/>
        <end position="56"/>
    </location>
</feature>
<feature type="compositionally biased region" description="Low complexity" evidence="21">
    <location>
        <begin position="613"/>
        <end position="629"/>
    </location>
</feature>
<feature type="region of interest" description="Disordered" evidence="21">
    <location>
        <begin position="991"/>
        <end position="1025"/>
    </location>
</feature>
<dbReference type="OrthoDB" id="79830at2759"/>
<evidence type="ECO:0000256" key="9">
    <source>
        <dbReference type="ARBA" id="ARBA00022833"/>
    </source>
</evidence>
<dbReference type="InterPro" id="IPR036443">
    <property type="entry name" value="Znf_RanBP2_sf"/>
</dbReference>
<feature type="region of interest" description="Disordered" evidence="21">
    <location>
        <begin position="1195"/>
        <end position="1234"/>
    </location>
</feature>
<evidence type="ECO:0000259" key="22">
    <source>
        <dbReference type="PROSITE" id="PS50199"/>
    </source>
</evidence>
<evidence type="ECO:0000256" key="8">
    <source>
        <dbReference type="ARBA" id="ARBA00022816"/>
    </source>
</evidence>
<keyword evidence="5" id="KW-0479">Metal-binding</keyword>
<keyword evidence="9" id="KW-0862">Zinc</keyword>
<evidence type="ECO:0000256" key="16">
    <source>
        <dbReference type="ARBA" id="ARBA00060842"/>
    </source>
</evidence>
<dbReference type="PANTHER" id="PTHR23193:SF23">
    <property type="entry name" value="NUCLEAR PORE COMPLEX PROTEIN NUP153"/>
    <property type="match status" value="1"/>
</dbReference>
<keyword evidence="23" id="KW-1185">Reference proteome</keyword>
<feature type="region of interest" description="Disordered" evidence="21">
    <location>
        <begin position="741"/>
        <end position="773"/>
    </location>
</feature>
<evidence type="ECO:0000256" key="1">
    <source>
        <dbReference type="ARBA" id="ARBA00001947"/>
    </source>
</evidence>
<dbReference type="PROSITE" id="PS50199">
    <property type="entry name" value="ZF_RANBP2_2"/>
    <property type="match status" value="4"/>
</dbReference>
<dbReference type="GO" id="GO:0051028">
    <property type="term" value="P:mRNA transport"/>
    <property type="evidence" value="ECO:0007669"/>
    <property type="project" value="UniProtKB-KW"/>
</dbReference>
<keyword evidence="14" id="KW-0472">Membrane</keyword>